<protein>
    <recommendedName>
        <fullName evidence="2">Ribosomal RNA methyltransferase SPB1-like C-terminal domain-containing protein</fullName>
    </recommendedName>
</protein>
<organism evidence="3 4">
    <name type="scientific">Fraxinus pennsylvanica</name>
    <dbReference type="NCBI Taxonomy" id="56036"/>
    <lineage>
        <taxon>Eukaryota</taxon>
        <taxon>Viridiplantae</taxon>
        <taxon>Streptophyta</taxon>
        <taxon>Embryophyta</taxon>
        <taxon>Tracheophyta</taxon>
        <taxon>Spermatophyta</taxon>
        <taxon>Magnoliopsida</taxon>
        <taxon>eudicotyledons</taxon>
        <taxon>Gunneridae</taxon>
        <taxon>Pentapetalae</taxon>
        <taxon>asterids</taxon>
        <taxon>lamiids</taxon>
        <taxon>Lamiales</taxon>
        <taxon>Oleaceae</taxon>
        <taxon>Oleeae</taxon>
        <taxon>Fraxinus</taxon>
    </lineage>
</organism>
<feature type="compositionally biased region" description="Basic and acidic residues" evidence="1">
    <location>
        <begin position="27"/>
        <end position="41"/>
    </location>
</feature>
<dbReference type="GO" id="GO:0006364">
    <property type="term" value="P:rRNA processing"/>
    <property type="evidence" value="ECO:0007669"/>
    <property type="project" value="InterPro"/>
</dbReference>
<dbReference type="GO" id="GO:0005634">
    <property type="term" value="C:nucleus"/>
    <property type="evidence" value="ECO:0007669"/>
    <property type="project" value="InterPro"/>
</dbReference>
<dbReference type="EMBL" id="OU503052">
    <property type="protein sequence ID" value="CAI9780993.1"/>
    <property type="molecule type" value="Genomic_DNA"/>
</dbReference>
<dbReference type="Proteomes" id="UP000834106">
    <property type="component" value="Chromosome 17"/>
</dbReference>
<evidence type="ECO:0000313" key="4">
    <source>
        <dbReference type="Proteomes" id="UP000834106"/>
    </source>
</evidence>
<name>A0AAD2A4I2_9LAMI</name>
<keyword evidence="4" id="KW-1185">Reference proteome</keyword>
<evidence type="ECO:0000259" key="2">
    <source>
        <dbReference type="Pfam" id="PF07780"/>
    </source>
</evidence>
<proteinExistence type="predicted"/>
<reference evidence="3" key="1">
    <citation type="submission" date="2023-05" db="EMBL/GenBank/DDBJ databases">
        <authorList>
            <person name="Huff M."/>
        </authorList>
    </citation>
    <scope>NUCLEOTIDE SEQUENCE</scope>
</reference>
<feature type="compositionally biased region" description="Acidic residues" evidence="1">
    <location>
        <begin position="73"/>
        <end position="82"/>
    </location>
</feature>
<feature type="region of interest" description="Disordered" evidence="1">
    <location>
        <begin position="61"/>
        <end position="84"/>
    </location>
</feature>
<feature type="domain" description="Ribosomal RNA methyltransferase SPB1-like C-terminal" evidence="2">
    <location>
        <begin position="56"/>
        <end position="137"/>
    </location>
</feature>
<dbReference type="AlphaFoldDB" id="A0AAD2A4I2"/>
<feature type="compositionally biased region" description="Acidic residues" evidence="1">
    <location>
        <begin position="1"/>
        <end position="18"/>
    </location>
</feature>
<accession>A0AAD2A4I2</accession>
<dbReference type="InterPro" id="IPR012920">
    <property type="entry name" value="rRNA_MeTfrase_SPB1-like_C"/>
</dbReference>
<dbReference type="Pfam" id="PF07780">
    <property type="entry name" value="Spb1_C"/>
    <property type="match status" value="1"/>
</dbReference>
<dbReference type="GO" id="GO:0008168">
    <property type="term" value="F:methyltransferase activity"/>
    <property type="evidence" value="ECO:0007669"/>
    <property type="project" value="InterPro"/>
</dbReference>
<evidence type="ECO:0000256" key="1">
    <source>
        <dbReference type="SAM" id="MobiDB-lite"/>
    </source>
</evidence>
<feature type="region of interest" description="Disordered" evidence="1">
    <location>
        <begin position="1"/>
        <end position="44"/>
    </location>
</feature>
<sequence>MDADEREDLDDDSEDEMQMDMQVEHPTIQEKTIEDSPEKLKGSRKMSKLLTVKVSKMDDDFEIVPAPYTDSSDSSDDSDEDDIGSKAEILACAKMMLSKKQREPILDDAYNKYMFHDEGLLPKWFVDEEKRNYQPQSSL</sequence>
<gene>
    <name evidence="3" type="ORF">FPE_LOCUS28423</name>
</gene>
<evidence type="ECO:0000313" key="3">
    <source>
        <dbReference type="EMBL" id="CAI9780993.1"/>
    </source>
</evidence>